<gene>
    <name evidence="3" type="primary">ZMYM1_19</name>
    <name evidence="3" type="ORF">FJT64_001751</name>
</gene>
<dbReference type="EMBL" id="VIIS01000137">
    <property type="protein sequence ID" value="KAF0312760.1"/>
    <property type="molecule type" value="Genomic_DNA"/>
</dbReference>
<name>A0A6A4X987_AMPAM</name>
<feature type="region of interest" description="Disordered" evidence="1">
    <location>
        <begin position="524"/>
        <end position="553"/>
    </location>
</feature>
<proteinExistence type="predicted"/>
<dbReference type="InterPro" id="IPR025398">
    <property type="entry name" value="DUF4371"/>
</dbReference>
<feature type="domain" description="TTF-type" evidence="2">
    <location>
        <begin position="58"/>
        <end position="144"/>
    </location>
</feature>
<organism evidence="3 4">
    <name type="scientific">Amphibalanus amphitrite</name>
    <name type="common">Striped barnacle</name>
    <name type="synonym">Balanus amphitrite</name>
    <dbReference type="NCBI Taxonomy" id="1232801"/>
    <lineage>
        <taxon>Eukaryota</taxon>
        <taxon>Metazoa</taxon>
        <taxon>Ecdysozoa</taxon>
        <taxon>Arthropoda</taxon>
        <taxon>Crustacea</taxon>
        <taxon>Multicrustacea</taxon>
        <taxon>Cirripedia</taxon>
        <taxon>Thoracica</taxon>
        <taxon>Thoracicalcarea</taxon>
        <taxon>Balanomorpha</taxon>
        <taxon>Balanoidea</taxon>
        <taxon>Balanidae</taxon>
        <taxon>Amphibalaninae</taxon>
        <taxon>Amphibalanus</taxon>
    </lineage>
</organism>
<dbReference type="Pfam" id="PF14291">
    <property type="entry name" value="DUF4371"/>
    <property type="match status" value="1"/>
</dbReference>
<comment type="caution">
    <text evidence="3">The sequence shown here is derived from an EMBL/GenBank/DDBJ whole genome shotgun (WGS) entry which is preliminary data.</text>
</comment>
<dbReference type="PANTHER" id="PTHR45749:SF14">
    <property type="entry name" value="TTF-TYPE DOMAIN-CONTAINING PROTEIN"/>
    <property type="match status" value="1"/>
</dbReference>
<dbReference type="SMART" id="SM00597">
    <property type="entry name" value="ZnF_TTF"/>
    <property type="match status" value="1"/>
</dbReference>
<dbReference type="OrthoDB" id="6378809at2759"/>
<dbReference type="Proteomes" id="UP000440578">
    <property type="component" value="Unassembled WGS sequence"/>
</dbReference>
<evidence type="ECO:0000259" key="2">
    <source>
        <dbReference type="SMART" id="SM00597"/>
    </source>
</evidence>
<evidence type="ECO:0000313" key="4">
    <source>
        <dbReference type="Proteomes" id="UP000440578"/>
    </source>
</evidence>
<evidence type="ECO:0000256" key="1">
    <source>
        <dbReference type="SAM" id="MobiDB-lite"/>
    </source>
</evidence>
<protein>
    <submittedName>
        <fullName evidence="3">Zinc finger MYM-type protein 1</fullName>
    </submittedName>
</protein>
<dbReference type="InterPro" id="IPR006580">
    <property type="entry name" value="Znf_TTF"/>
</dbReference>
<reference evidence="3 4" key="1">
    <citation type="submission" date="2019-07" db="EMBL/GenBank/DDBJ databases">
        <title>Draft genome assembly of a fouling barnacle, Amphibalanus amphitrite (Darwin, 1854): The first reference genome for Thecostraca.</title>
        <authorList>
            <person name="Kim W."/>
        </authorList>
    </citation>
    <scope>NUCLEOTIDE SEQUENCE [LARGE SCALE GENOMIC DNA]</scope>
    <source>
        <strain evidence="3">SNU_AA5</strain>
        <tissue evidence="3">Soma without cirri and trophi</tissue>
    </source>
</reference>
<dbReference type="AlphaFoldDB" id="A0A6A4X987"/>
<dbReference type="SUPFAM" id="SSF53098">
    <property type="entry name" value="Ribonuclease H-like"/>
    <property type="match status" value="1"/>
</dbReference>
<feature type="region of interest" description="Disordered" evidence="1">
    <location>
        <begin position="1"/>
        <end position="58"/>
    </location>
</feature>
<dbReference type="PANTHER" id="PTHR45749">
    <property type="match status" value="1"/>
</dbReference>
<keyword evidence="4" id="KW-1185">Reference proteome</keyword>
<sequence>MDDPGTGTVSAGTAGLSVRPESSGAVSRPESSGAGAASRPESSGAVSRPGSDVTALKGQRKFQRSWKTKFPWIIYDLEKDAVLCDTCVSAEKQELLSSAGKKEQTYLTLGYKDWRHALANFTRHETSGTHRLAIEQLAASGSKDNPTMVMAAVGKAKEQADARHALRHIFDAVSFLSGQGLPLRRRQEETGHFRRYLAKVAQRDDVLKRWLEKRDHSQQTFTSPELQKAIQRQLSLAVTRGLAEEAARAEFYSIIVDETTDVTQKEQLSICVRFVTDDLDIHELFMGLYETSSTTAEALFNLIKDALVRFQLPLSKLRGQCFDGAANMAGAFSVQSRLKALEPRALFVHCTAHRLNLVVQDTLDGVREVRDPIHEVAKLVTFYRDSPKRQVNLRDAGASTALRPLCPTRWTCREGCLASIIENYVALGDSLEAIADDSSSRSTVASTASGFARLLREFRFFFGVRLAHHVLRLTTPAMRSVQGQSQSLSDNLGLIESLHAAVSGQRDKYDQFWEATVSQAETLGVDEPRNVRQSRPPRRLDDGVPPDHPSTPRDAYRRVYLEVVDRLLVSLDTRYTGGDQQRLLQAETALLTGDAAGVARAAAFFGLEADRAVLHCQMLQDICRQRGVQLASLQDVVTVLRDATVRAILPDSLTYVKLLLTPPATSCSAERSFSLLRRLKTYLRSALIQERLCQAAVLASYPERLDKLDMEEEMRRFVAETPQRTSAFGRW</sequence>
<evidence type="ECO:0000313" key="3">
    <source>
        <dbReference type="EMBL" id="KAF0312760.1"/>
    </source>
</evidence>
<accession>A0A6A4X987</accession>
<dbReference type="InterPro" id="IPR012337">
    <property type="entry name" value="RNaseH-like_sf"/>
</dbReference>